<proteinExistence type="predicted"/>
<dbReference type="OrthoDB" id="5857148at2759"/>
<dbReference type="Proteomes" id="UP000252519">
    <property type="component" value="Unassembled WGS sequence"/>
</dbReference>
<organism evidence="1 2">
    <name type="scientific">Ancylostoma caninum</name>
    <name type="common">Dog hookworm</name>
    <dbReference type="NCBI Taxonomy" id="29170"/>
    <lineage>
        <taxon>Eukaryota</taxon>
        <taxon>Metazoa</taxon>
        <taxon>Ecdysozoa</taxon>
        <taxon>Nematoda</taxon>
        <taxon>Chromadorea</taxon>
        <taxon>Rhabditida</taxon>
        <taxon>Rhabditina</taxon>
        <taxon>Rhabditomorpha</taxon>
        <taxon>Strongyloidea</taxon>
        <taxon>Ancylostomatidae</taxon>
        <taxon>Ancylostomatinae</taxon>
        <taxon>Ancylostoma</taxon>
    </lineage>
</organism>
<keyword evidence="2" id="KW-1185">Reference proteome</keyword>
<gene>
    <name evidence="1" type="ORF">ANCCAN_14870</name>
</gene>
<dbReference type="EMBL" id="JOJR01000350">
    <property type="protein sequence ID" value="RCN39203.1"/>
    <property type="molecule type" value="Genomic_DNA"/>
</dbReference>
<accession>A0A368G427</accession>
<comment type="caution">
    <text evidence="1">The sequence shown here is derived from an EMBL/GenBank/DDBJ whole genome shotgun (WGS) entry which is preliminary data.</text>
</comment>
<name>A0A368G427_ANCCA</name>
<dbReference type="AlphaFoldDB" id="A0A368G427"/>
<evidence type="ECO:0000313" key="1">
    <source>
        <dbReference type="EMBL" id="RCN39203.1"/>
    </source>
</evidence>
<evidence type="ECO:0000313" key="2">
    <source>
        <dbReference type="Proteomes" id="UP000252519"/>
    </source>
</evidence>
<sequence length="68" mass="8163">MTRQEKNSTDRGWYASVKADRQRIDDKLKRITWVGIEEQSDEQSTRRFDQEILHEVIYTSRDTSRTNS</sequence>
<protein>
    <submittedName>
        <fullName evidence="1">Uncharacterized protein</fullName>
    </submittedName>
</protein>
<reference evidence="1 2" key="1">
    <citation type="submission" date="2014-10" db="EMBL/GenBank/DDBJ databases">
        <title>Draft genome of the hookworm Ancylostoma caninum.</title>
        <authorList>
            <person name="Mitreva M."/>
        </authorList>
    </citation>
    <scope>NUCLEOTIDE SEQUENCE [LARGE SCALE GENOMIC DNA]</scope>
    <source>
        <strain evidence="1 2">Baltimore</strain>
    </source>
</reference>